<feature type="domain" description="Calcineurin-like phosphoesterase" evidence="1">
    <location>
        <begin position="45"/>
        <end position="300"/>
    </location>
</feature>
<reference evidence="2 3" key="1">
    <citation type="journal article" date="2015" name="Genome Announc.">
        <title>Expanding the biotechnology potential of lactobacilli through comparative genomics of 213 strains and associated genera.</title>
        <authorList>
            <person name="Sun Z."/>
            <person name="Harris H.M."/>
            <person name="McCann A."/>
            <person name="Guo C."/>
            <person name="Argimon S."/>
            <person name="Zhang W."/>
            <person name="Yang X."/>
            <person name="Jeffery I.B."/>
            <person name="Cooney J.C."/>
            <person name="Kagawa T.F."/>
            <person name="Liu W."/>
            <person name="Song Y."/>
            <person name="Salvetti E."/>
            <person name="Wrobel A."/>
            <person name="Rasinkangas P."/>
            <person name="Parkhill J."/>
            <person name="Rea M.C."/>
            <person name="O'Sullivan O."/>
            <person name="Ritari J."/>
            <person name="Douillard F.P."/>
            <person name="Paul Ross R."/>
            <person name="Yang R."/>
            <person name="Briner A.E."/>
            <person name="Felis G.E."/>
            <person name="de Vos W.M."/>
            <person name="Barrangou R."/>
            <person name="Klaenhammer T.R."/>
            <person name="Caufield P.W."/>
            <person name="Cui Y."/>
            <person name="Zhang H."/>
            <person name="O'Toole P.W."/>
        </authorList>
    </citation>
    <scope>NUCLEOTIDE SEQUENCE [LARGE SCALE GENOMIC DNA]</scope>
    <source>
        <strain evidence="2 3">DSM 22697</strain>
    </source>
</reference>
<dbReference type="InterPro" id="IPR029052">
    <property type="entry name" value="Metallo-depent_PP-like"/>
</dbReference>
<dbReference type="EMBL" id="AYZJ01000028">
    <property type="protein sequence ID" value="KRN23334.1"/>
    <property type="molecule type" value="Genomic_DNA"/>
</dbReference>
<protein>
    <recommendedName>
        <fullName evidence="1">Calcineurin-like phosphoesterase domain-containing protein</fullName>
    </recommendedName>
</protein>
<dbReference type="Gene3D" id="3.60.21.10">
    <property type="match status" value="1"/>
</dbReference>
<dbReference type="InterPro" id="IPR004843">
    <property type="entry name" value="Calcineurin-like_PHP"/>
</dbReference>
<evidence type="ECO:0000313" key="3">
    <source>
        <dbReference type="Proteomes" id="UP000050865"/>
    </source>
</evidence>
<accession>A0A0R2F6Q3</accession>
<organism evidence="2 3">
    <name type="scientific">Lacticaseibacillus camelliae DSM 22697 = JCM 13995</name>
    <dbReference type="NCBI Taxonomy" id="1423730"/>
    <lineage>
        <taxon>Bacteria</taxon>
        <taxon>Bacillati</taxon>
        <taxon>Bacillota</taxon>
        <taxon>Bacilli</taxon>
        <taxon>Lactobacillales</taxon>
        <taxon>Lactobacillaceae</taxon>
        <taxon>Lacticaseibacillus</taxon>
    </lineage>
</organism>
<dbReference type="SUPFAM" id="SSF56300">
    <property type="entry name" value="Metallo-dependent phosphatases"/>
    <property type="match status" value="1"/>
</dbReference>
<dbReference type="AlphaFoldDB" id="A0A0R2F6Q3"/>
<name>A0A0R2F6Q3_9LACO</name>
<keyword evidence="3" id="KW-1185">Reference proteome</keyword>
<dbReference type="PATRIC" id="fig|1423730.4.peg.1609"/>
<sequence>MAPTRRRKEDKMRLLPNISIRRFAKADLTQFAEWVRPQLPASALNLAVITDTHDRTAFSRTYYGPNGYWHVQEQHWLAGELPVSWRIHLGDLVDGSEPAFMTMWRLRNIAADFKADDLPFVIAKGNHDDNDKYAEKNRRFAGSFHPWVFNDTVFRPMTQQVGGPAVTRHGLSFFDAGTVRVIVLNTSDVPVRWVGGRRNYDLKKTLAVTAEQLQELSDALAGAGRRDVLIMAHAPAMVRSGKPGLKFNGRPLHELLRAFNAKLTGRVECGTDPDFGGSARFDFSQTSGKIIAYLAGHWHTEEDYRVNGLHYSLLNCSALMGRLHGLTTNYNRKWNRLINTPSEYAGYIVSIDQEARMLREFGYGAASPLRQFRY</sequence>
<dbReference type="STRING" id="1423730.FC75_GL001534"/>
<proteinExistence type="predicted"/>
<comment type="caution">
    <text evidence="2">The sequence shown here is derived from an EMBL/GenBank/DDBJ whole genome shotgun (WGS) entry which is preliminary data.</text>
</comment>
<evidence type="ECO:0000259" key="1">
    <source>
        <dbReference type="Pfam" id="PF00149"/>
    </source>
</evidence>
<dbReference type="Pfam" id="PF00149">
    <property type="entry name" value="Metallophos"/>
    <property type="match status" value="1"/>
</dbReference>
<evidence type="ECO:0000313" key="2">
    <source>
        <dbReference type="EMBL" id="KRN23334.1"/>
    </source>
</evidence>
<dbReference type="GO" id="GO:0016787">
    <property type="term" value="F:hydrolase activity"/>
    <property type="evidence" value="ECO:0007669"/>
    <property type="project" value="InterPro"/>
</dbReference>
<gene>
    <name evidence="2" type="ORF">FC75_GL001534</name>
</gene>
<dbReference type="Proteomes" id="UP000050865">
    <property type="component" value="Unassembled WGS sequence"/>
</dbReference>